<dbReference type="PROSITE" id="PS00194">
    <property type="entry name" value="THIOREDOXIN_1"/>
    <property type="match status" value="1"/>
</dbReference>
<dbReference type="OrthoDB" id="25753at2"/>
<proteinExistence type="predicted"/>
<organism evidence="3 4">
    <name type="scientific">Thermoflexus hugenholtzii JAD2</name>
    <dbReference type="NCBI Taxonomy" id="877466"/>
    <lineage>
        <taxon>Bacteria</taxon>
        <taxon>Bacillati</taxon>
        <taxon>Chloroflexota</taxon>
        <taxon>Thermoflexia</taxon>
        <taxon>Thermoflexales</taxon>
        <taxon>Thermoflexaceae</taxon>
        <taxon>Thermoflexus</taxon>
    </lineage>
</organism>
<dbReference type="InterPro" id="IPR036249">
    <property type="entry name" value="Thioredoxin-like_sf"/>
</dbReference>
<keyword evidence="4" id="KW-1185">Reference proteome</keyword>
<dbReference type="SUPFAM" id="SSF52833">
    <property type="entry name" value="Thioredoxin-like"/>
    <property type="match status" value="1"/>
</dbReference>
<dbReference type="PROSITE" id="PS51352">
    <property type="entry name" value="THIOREDOXIN_2"/>
    <property type="match status" value="1"/>
</dbReference>
<dbReference type="Gene3D" id="3.40.30.10">
    <property type="entry name" value="Glutaredoxin"/>
    <property type="match status" value="1"/>
</dbReference>
<gene>
    <name evidence="3" type="ORF">SAMN02746019_00005500</name>
</gene>
<dbReference type="InterPro" id="IPR013766">
    <property type="entry name" value="Thioredoxin_domain"/>
</dbReference>
<dbReference type="RefSeq" id="WP_088570819.1">
    <property type="nucleotide sequence ID" value="NZ_FYEK01000022.1"/>
</dbReference>
<evidence type="ECO:0000259" key="2">
    <source>
        <dbReference type="PROSITE" id="PS51352"/>
    </source>
</evidence>
<dbReference type="InterPro" id="IPR017937">
    <property type="entry name" value="Thioredoxin_CS"/>
</dbReference>
<name>A0A212QSM1_9CHLR</name>
<dbReference type="AlphaFoldDB" id="A0A212QSM1"/>
<evidence type="ECO:0000313" key="3">
    <source>
        <dbReference type="EMBL" id="SNB62578.1"/>
    </source>
</evidence>
<feature type="chain" id="PRO_5012058292" evidence="1">
    <location>
        <begin position="24"/>
        <end position="181"/>
    </location>
</feature>
<dbReference type="Proteomes" id="UP000197025">
    <property type="component" value="Unassembled WGS sequence"/>
</dbReference>
<feature type="signal peptide" evidence="1">
    <location>
        <begin position="1"/>
        <end position="23"/>
    </location>
</feature>
<keyword evidence="1" id="KW-0732">Signal</keyword>
<dbReference type="GO" id="GO:0016209">
    <property type="term" value="F:antioxidant activity"/>
    <property type="evidence" value="ECO:0007669"/>
    <property type="project" value="InterPro"/>
</dbReference>
<reference evidence="4" key="1">
    <citation type="submission" date="2017-06" db="EMBL/GenBank/DDBJ databases">
        <authorList>
            <person name="Varghese N."/>
            <person name="Submissions S."/>
        </authorList>
    </citation>
    <scope>NUCLEOTIDE SEQUENCE [LARGE SCALE GENOMIC DNA]</scope>
    <source>
        <strain evidence="4">JAD2</strain>
    </source>
</reference>
<feature type="domain" description="Thioredoxin" evidence="2">
    <location>
        <begin position="38"/>
        <end position="179"/>
    </location>
</feature>
<sequence length="181" mass="20239">MRKAGTVLTLGLFLLMACQRGTANPTGPTMATPITMGLTTGIPAPEFELERLDGGTVRLRDLQGKVVLLNFWASWCVPCREEMPLLASIYRDYHAQGLEILGINLTSQDDFGEVRKFVEEFDPPFPILLDPNGRAERDYRIFGVPTTVFITREGIVHRVKVGILKGREDVEQTIRPLLGLR</sequence>
<dbReference type="InParanoid" id="A0A212QSM1"/>
<dbReference type="GO" id="GO:0016491">
    <property type="term" value="F:oxidoreductase activity"/>
    <property type="evidence" value="ECO:0007669"/>
    <property type="project" value="InterPro"/>
</dbReference>
<dbReference type="PROSITE" id="PS51257">
    <property type="entry name" value="PROKAR_LIPOPROTEIN"/>
    <property type="match status" value="1"/>
</dbReference>
<dbReference type="EMBL" id="FYEK01000022">
    <property type="protein sequence ID" value="SNB62578.1"/>
    <property type="molecule type" value="Genomic_DNA"/>
</dbReference>
<dbReference type="CDD" id="cd02966">
    <property type="entry name" value="TlpA_like_family"/>
    <property type="match status" value="1"/>
</dbReference>
<dbReference type="InterPro" id="IPR000866">
    <property type="entry name" value="AhpC/TSA"/>
</dbReference>
<dbReference type="PANTHER" id="PTHR42852:SF13">
    <property type="entry name" value="PROTEIN DIPZ"/>
    <property type="match status" value="1"/>
</dbReference>
<accession>A0A212QSM1</accession>
<dbReference type="Pfam" id="PF00578">
    <property type="entry name" value="AhpC-TSA"/>
    <property type="match status" value="1"/>
</dbReference>
<protein>
    <submittedName>
        <fullName evidence="3">Peroxiredoxin</fullName>
    </submittedName>
</protein>
<dbReference type="PANTHER" id="PTHR42852">
    <property type="entry name" value="THIOL:DISULFIDE INTERCHANGE PROTEIN DSBE"/>
    <property type="match status" value="1"/>
</dbReference>
<evidence type="ECO:0000256" key="1">
    <source>
        <dbReference type="SAM" id="SignalP"/>
    </source>
</evidence>
<evidence type="ECO:0000313" key="4">
    <source>
        <dbReference type="Proteomes" id="UP000197025"/>
    </source>
</evidence>
<dbReference type="InterPro" id="IPR050553">
    <property type="entry name" value="Thioredoxin_ResA/DsbE_sf"/>
</dbReference>